<reference evidence="1" key="1">
    <citation type="submission" date="2020-10" db="EMBL/GenBank/DDBJ databases">
        <authorList>
            <person name="Castelo-Branco R."/>
            <person name="Eusebio N."/>
            <person name="Adriana R."/>
            <person name="Vieira A."/>
            <person name="Brugerolle De Fraissinette N."/>
            <person name="Rezende De Castro R."/>
            <person name="Schneider M.P."/>
            <person name="Vasconcelos V."/>
            <person name="Leao P.N."/>
        </authorList>
    </citation>
    <scope>NUCLEOTIDE SEQUENCE</scope>
    <source>
        <strain evidence="1">LEGE 06105</strain>
    </source>
</reference>
<gene>
    <name evidence="1" type="ORF">IQ247_06495</name>
</gene>
<comment type="caution">
    <text evidence="1">The sequence shown here is derived from an EMBL/GenBank/DDBJ whole genome shotgun (WGS) entry which is preliminary data.</text>
</comment>
<name>A0A8J7F386_9CYAN</name>
<organism evidence="1 2">
    <name type="scientific">Plectonema cf. radiosum LEGE 06105</name>
    <dbReference type="NCBI Taxonomy" id="945769"/>
    <lineage>
        <taxon>Bacteria</taxon>
        <taxon>Bacillati</taxon>
        <taxon>Cyanobacteriota</taxon>
        <taxon>Cyanophyceae</taxon>
        <taxon>Oscillatoriophycideae</taxon>
        <taxon>Oscillatoriales</taxon>
        <taxon>Microcoleaceae</taxon>
        <taxon>Plectonema</taxon>
    </lineage>
</organism>
<evidence type="ECO:0000313" key="2">
    <source>
        <dbReference type="Proteomes" id="UP000620559"/>
    </source>
</evidence>
<sequence length="285" mass="33416">MAQKLNNTGVLEKIGKTLYGFAEFIVSPWLNASRLKVMHKRIEGLERKLYQTEPQTELSQEKMIYSLQQQLDFLEESTNNRLETIINYELRNQVLEVIHEQIDFIAKIIKPTVEVLLRELEDKKLSHVGIVSLKEIQERQDKLRCSLEYIERELTASLPELEAQRAGCIEAGRWLLANRIELAQTVASELLNREHPHMEDFRRNISKYLKLIGSCMENEIEPRLLYKGVVTHYEPPVEIYLKAFELIRNKYIKDWQSSAVLSDKAINELIGYFDYLIDYFVNVLV</sequence>
<dbReference type="EMBL" id="JADEWL010000013">
    <property type="protein sequence ID" value="MBE9212360.1"/>
    <property type="molecule type" value="Genomic_DNA"/>
</dbReference>
<keyword evidence="2" id="KW-1185">Reference proteome</keyword>
<dbReference type="Proteomes" id="UP000620559">
    <property type="component" value="Unassembled WGS sequence"/>
</dbReference>
<protein>
    <submittedName>
        <fullName evidence="1">Uncharacterized protein</fullName>
    </submittedName>
</protein>
<dbReference type="RefSeq" id="WP_193918217.1">
    <property type="nucleotide sequence ID" value="NZ_JADEWL010000013.1"/>
</dbReference>
<evidence type="ECO:0000313" key="1">
    <source>
        <dbReference type="EMBL" id="MBE9212360.1"/>
    </source>
</evidence>
<dbReference type="AlphaFoldDB" id="A0A8J7F386"/>
<proteinExistence type="predicted"/>
<accession>A0A8J7F386</accession>